<reference evidence="2" key="1">
    <citation type="journal article" date="2012" name="Nat. Biotechnol.">
        <title>Reference genome sequence of the model plant Setaria.</title>
        <authorList>
            <person name="Bennetzen J.L."/>
            <person name="Schmutz J."/>
            <person name="Wang H."/>
            <person name="Percifield R."/>
            <person name="Hawkins J."/>
            <person name="Pontaroli A.C."/>
            <person name="Estep M."/>
            <person name="Feng L."/>
            <person name="Vaughn J.N."/>
            <person name="Grimwood J."/>
            <person name="Jenkins J."/>
            <person name="Barry K."/>
            <person name="Lindquist E."/>
            <person name="Hellsten U."/>
            <person name="Deshpande S."/>
            <person name="Wang X."/>
            <person name="Wu X."/>
            <person name="Mitros T."/>
            <person name="Triplett J."/>
            <person name="Yang X."/>
            <person name="Ye C.Y."/>
            <person name="Mauro-Herrera M."/>
            <person name="Wang L."/>
            <person name="Li P."/>
            <person name="Sharma M."/>
            <person name="Sharma R."/>
            <person name="Ronald P.C."/>
            <person name="Panaud O."/>
            <person name="Kellogg E.A."/>
            <person name="Brutnell T.P."/>
            <person name="Doust A.N."/>
            <person name="Tuskan G.A."/>
            <person name="Rokhsar D."/>
            <person name="Devos K.M."/>
        </authorList>
    </citation>
    <scope>NUCLEOTIDE SEQUENCE [LARGE SCALE GENOMIC DNA]</scope>
    <source>
        <strain evidence="2">Yugu1</strain>
    </source>
</reference>
<feature type="region of interest" description="Disordered" evidence="1">
    <location>
        <begin position="64"/>
        <end position="119"/>
    </location>
</feature>
<feature type="compositionally biased region" description="Basic residues" evidence="1">
    <location>
        <begin position="107"/>
        <end position="119"/>
    </location>
</feature>
<evidence type="ECO:0000313" key="2">
    <source>
        <dbReference type="EMBL" id="RCV10770.1"/>
    </source>
</evidence>
<protein>
    <submittedName>
        <fullName evidence="2">Uncharacterized protein</fullName>
    </submittedName>
</protein>
<feature type="compositionally biased region" description="Basic and acidic residues" evidence="1">
    <location>
        <begin position="64"/>
        <end position="75"/>
    </location>
</feature>
<sequence>MIRRRTLNFAVTMLEESSFSSFASAVKSDDNGVSACEADNGGSGNGITAASSITRCPALERLNHQDQNKIKDSVKTKKRRKKTESQMKRCPIESSFGQMAKHNLAITKKRNHHKRKSIS</sequence>
<dbReference type="AlphaFoldDB" id="A0A368Q0P1"/>
<evidence type="ECO:0000256" key="1">
    <source>
        <dbReference type="SAM" id="MobiDB-lite"/>
    </source>
</evidence>
<organism evidence="2">
    <name type="scientific">Setaria italica</name>
    <name type="common">Foxtail millet</name>
    <name type="synonym">Panicum italicum</name>
    <dbReference type="NCBI Taxonomy" id="4555"/>
    <lineage>
        <taxon>Eukaryota</taxon>
        <taxon>Viridiplantae</taxon>
        <taxon>Streptophyta</taxon>
        <taxon>Embryophyta</taxon>
        <taxon>Tracheophyta</taxon>
        <taxon>Spermatophyta</taxon>
        <taxon>Magnoliopsida</taxon>
        <taxon>Liliopsida</taxon>
        <taxon>Poales</taxon>
        <taxon>Poaceae</taxon>
        <taxon>PACMAD clade</taxon>
        <taxon>Panicoideae</taxon>
        <taxon>Panicodae</taxon>
        <taxon>Paniceae</taxon>
        <taxon>Cenchrinae</taxon>
        <taxon>Setaria</taxon>
    </lineage>
</organism>
<name>A0A368Q0P1_SETIT</name>
<reference evidence="2" key="2">
    <citation type="submission" date="2015-07" db="EMBL/GenBank/DDBJ databases">
        <authorList>
            <person name="Noorani M."/>
        </authorList>
    </citation>
    <scope>NUCLEOTIDE SEQUENCE</scope>
    <source>
        <strain evidence="2">Yugu1</strain>
    </source>
</reference>
<gene>
    <name evidence="2" type="ORF">SETIT_2G135100v2</name>
</gene>
<accession>A0A368Q0P1</accession>
<dbReference type="EMBL" id="CM003529">
    <property type="protein sequence ID" value="RCV10770.1"/>
    <property type="molecule type" value="Genomic_DNA"/>
</dbReference>
<proteinExistence type="predicted"/>